<sequence>MAIYQYLCANKHKTEFKKLMSYPHITRCPVCDGKVRLAPTMFTFSFKGGV</sequence>
<organism evidence="1">
    <name type="scientific">marine sediment metagenome</name>
    <dbReference type="NCBI Taxonomy" id="412755"/>
    <lineage>
        <taxon>unclassified sequences</taxon>
        <taxon>metagenomes</taxon>
        <taxon>ecological metagenomes</taxon>
    </lineage>
</organism>
<protein>
    <submittedName>
        <fullName evidence="1">Uncharacterized protein</fullName>
    </submittedName>
</protein>
<accession>A0A0F9GF91</accession>
<reference evidence="1" key="1">
    <citation type="journal article" date="2015" name="Nature">
        <title>Complex archaea that bridge the gap between prokaryotes and eukaryotes.</title>
        <authorList>
            <person name="Spang A."/>
            <person name="Saw J.H."/>
            <person name="Jorgensen S.L."/>
            <person name="Zaremba-Niedzwiedzka K."/>
            <person name="Martijn J."/>
            <person name="Lind A.E."/>
            <person name="van Eijk R."/>
            <person name="Schleper C."/>
            <person name="Guy L."/>
            <person name="Ettema T.J."/>
        </authorList>
    </citation>
    <scope>NUCLEOTIDE SEQUENCE</scope>
</reference>
<dbReference type="AlphaFoldDB" id="A0A0F9GF91"/>
<proteinExistence type="predicted"/>
<evidence type="ECO:0000313" key="1">
    <source>
        <dbReference type="EMBL" id="KKL97514.1"/>
    </source>
</evidence>
<dbReference type="EMBL" id="LAZR01018152">
    <property type="protein sequence ID" value="KKL97514.1"/>
    <property type="molecule type" value="Genomic_DNA"/>
</dbReference>
<gene>
    <name evidence="1" type="ORF">LCGC14_1833760</name>
</gene>
<name>A0A0F9GF91_9ZZZZ</name>
<comment type="caution">
    <text evidence="1">The sequence shown here is derived from an EMBL/GenBank/DDBJ whole genome shotgun (WGS) entry which is preliminary data.</text>
</comment>